<keyword evidence="2" id="KW-1003">Cell membrane</keyword>
<evidence type="ECO:0000256" key="2">
    <source>
        <dbReference type="ARBA" id="ARBA00022475"/>
    </source>
</evidence>
<evidence type="ECO:0000256" key="10">
    <source>
        <dbReference type="SAM" id="Phobius"/>
    </source>
</evidence>
<feature type="transmembrane region" description="Helical" evidence="10">
    <location>
        <begin position="20"/>
        <end position="39"/>
    </location>
</feature>
<dbReference type="RefSeq" id="WP_013561075.1">
    <property type="nucleotide sequence ID" value="NC_014960.1"/>
</dbReference>
<evidence type="ECO:0000256" key="1">
    <source>
        <dbReference type="ARBA" id="ARBA00004651"/>
    </source>
</evidence>
<dbReference type="GO" id="GO:0046872">
    <property type="term" value="F:metal ion binding"/>
    <property type="evidence" value="ECO:0007669"/>
    <property type="project" value="UniProtKB-KW"/>
</dbReference>
<dbReference type="GO" id="GO:0005886">
    <property type="term" value="C:plasma membrane"/>
    <property type="evidence" value="ECO:0007669"/>
    <property type="project" value="UniProtKB-SubCell"/>
</dbReference>
<dbReference type="EMBL" id="AP012029">
    <property type="protein sequence ID" value="BAJ64723.1"/>
    <property type="molecule type" value="Genomic_DNA"/>
</dbReference>
<dbReference type="SUPFAM" id="SSF46626">
    <property type="entry name" value="Cytochrome c"/>
    <property type="match status" value="1"/>
</dbReference>
<dbReference type="HOGENOM" id="CLU_701397_0_0_0"/>
<keyword evidence="7 9" id="KW-0408">Iron</keyword>
<dbReference type="OrthoDB" id="9814800at2"/>
<organism evidence="12 13">
    <name type="scientific">Anaerolinea thermophila (strain DSM 14523 / JCM 11388 / NBRC 100420 / UNI-1)</name>
    <dbReference type="NCBI Taxonomy" id="926569"/>
    <lineage>
        <taxon>Bacteria</taxon>
        <taxon>Bacillati</taxon>
        <taxon>Chloroflexota</taxon>
        <taxon>Anaerolineae</taxon>
        <taxon>Anaerolineales</taxon>
        <taxon>Anaerolineaceae</taxon>
        <taxon>Anaerolinea</taxon>
    </lineage>
</organism>
<feature type="transmembrane region" description="Helical" evidence="10">
    <location>
        <begin position="128"/>
        <end position="148"/>
    </location>
</feature>
<feature type="transmembrane region" description="Helical" evidence="10">
    <location>
        <begin position="238"/>
        <end position="258"/>
    </location>
</feature>
<dbReference type="GO" id="GO:0020037">
    <property type="term" value="F:heme binding"/>
    <property type="evidence" value="ECO:0007669"/>
    <property type="project" value="InterPro"/>
</dbReference>
<dbReference type="PANTHER" id="PTHR30485:SF0">
    <property type="entry name" value="NI_FE-HYDROGENASE 1 B-TYPE CYTOCHROME SUBUNIT-RELATED"/>
    <property type="match status" value="1"/>
</dbReference>
<keyword evidence="6 10" id="KW-1133">Transmembrane helix</keyword>
<evidence type="ECO:0000259" key="11">
    <source>
        <dbReference type="PROSITE" id="PS51007"/>
    </source>
</evidence>
<dbReference type="InterPro" id="IPR011429">
    <property type="entry name" value="Cyt_c_Planctomycete-type"/>
</dbReference>
<dbReference type="eggNOG" id="COG2010">
    <property type="taxonomic scope" value="Bacteria"/>
</dbReference>
<evidence type="ECO:0000256" key="9">
    <source>
        <dbReference type="PROSITE-ProRule" id="PRU00433"/>
    </source>
</evidence>
<evidence type="ECO:0000313" key="12">
    <source>
        <dbReference type="EMBL" id="BAJ64723.1"/>
    </source>
</evidence>
<sequence>MSEQTKTYQRFSVAQRIEHFVLILSFTLLALTGLPQKFFFSDISQWIIAAFGGIETIRIVHRVAATVFCLQAIYHLVVMGYKLYVLRLEASMLPGVKDLQDAIQWFLYNIGLRKERPKMPRYNFMEKMEYWAMVWGLVIMALTGFMLWNPIATSRALPGVVIPAAKAAHGAEAILAVLAIILWHFYNVHIKHWNWSMIKGTLSREEMEEEHALELEQIERGVIPQPPEPEVIRKRMRVFVPVASVVSVALAVGLIYFITFEETSITTIPRPHEEERQIIVLRSPTPLPTVLPTATPQPTSEADLISGALTWEGSIGKIMTARCGSCHGSLGALNIKNYPDLMKGGRSGTVIVPGDPQGSLLIQTVQGGTHPGKFSDEELQKVIEWIQAGAPEK</sequence>
<dbReference type="eggNOG" id="COG2864">
    <property type="taxonomic scope" value="Bacteria"/>
</dbReference>
<dbReference type="Gene3D" id="1.20.950.20">
    <property type="entry name" value="Transmembrane di-heme cytochromes, Chain C"/>
    <property type="match status" value="1"/>
</dbReference>
<dbReference type="InterPro" id="IPR036909">
    <property type="entry name" value="Cyt_c-like_dom_sf"/>
</dbReference>
<evidence type="ECO:0000256" key="6">
    <source>
        <dbReference type="ARBA" id="ARBA00022989"/>
    </source>
</evidence>
<protein>
    <submittedName>
        <fullName evidence="12">Cytochrome c family protein</fullName>
    </submittedName>
</protein>
<feature type="domain" description="Cytochrome c" evidence="11">
    <location>
        <begin position="302"/>
        <end position="390"/>
    </location>
</feature>
<keyword evidence="8 10" id="KW-0472">Membrane</keyword>
<dbReference type="InterPro" id="IPR016174">
    <property type="entry name" value="Di-haem_cyt_TM"/>
</dbReference>
<reference evidence="12 13" key="1">
    <citation type="submission" date="2010-12" db="EMBL/GenBank/DDBJ databases">
        <title>Whole genome sequence of Anaerolinea thermophila UNI-1.</title>
        <authorList>
            <person name="Narita-Yamada S."/>
            <person name="Kishi E."/>
            <person name="Watanabe Y."/>
            <person name="Takasaki K."/>
            <person name="Ankai A."/>
            <person name="Oguchi A."/>
            <person name="Fukui S."/>
            <person name="Takahashi M."/>
            <person name="Yashiro I."/>
            <person name="Hosoyama A."/>
            <person name="Sekiguchi Y."/>
            <person name="Hanada S."/>
            <person name="Fujita N."/>
        </authorList>
    </citation>
    <scope>NUCLEOTIDE SEQUENCE [LARGE SCALE GENOMIC DNA]</scope>
    <source>
        <strain evidence="13">DSM 14523 / JCM 11388 / NBRC 100420 / UNI-1</strain>
    </source>
</reference>
<dbReference type="GO" id="GO:0009055">
    <property type="term" value="F:electron transfer activity"/>
    <property type="evidence" value="ECO:0007669"/>
    <property type="project" value="InterPro"/>
</dbReference>
<dbReference type="PANTHER" id="PTHR30485">
    <property type="entry name" value="NI/FE-HYDROGENASE 1 B-TYPE CYTOCHROME SUBUNIT"/>
    <property type="match status" value="1"/>
</dbReference>
<dbReference type="InterPro" id="IPR011577">
    <property type="entry name" value="Cyt_b561_bac/Ni-Hgenase"/>
</dbReference>
<dbReference type="InParanoid" id="E8N0H4"/>
<dbReference type="KEGG" id="atm:ANT_26970"/>
<evidence type="ECO:0000256" key="5">
    <source>
        <dbReference type="ARBA" id="ARBA00022723"/>
    </source>
</evidence>
<dbReference type="PROSITE" id="PS51007">
    <property type="entry name" value="CYTC"/>
    <property type="match status" value="1"/>
</dbReference>
<keyword evidence="3 9" id="KW-0349">Heme</keyword>
<dbReference type="STRING" id="926569.ANT_26970"/>
<evidence type="ECO:0000256" key="3">
    <source>
        <dbReference type="ARBA" id="ARBA00022617"/>
    </source>
</evidence>
<dbReference type="Proteomes" id="UP000008922">
    <property type="component" value="Chromosome"/>
</dbReference>
<dbReference type="SUPFAM" id="SSF81342">
    <property type="entry name" value="Transmembrane di-heme cytochromes"/>
    <property type="match status" value="1"/>
</dbReference>
<dbReference type="AlphaFoldDB" id="E8N0H4"/>
<dbReference type="Pfam" id="PF01292">
    <property type="entry name" value="Ni_hydr_CYTB"/>
    <property type="match status" value="1"/>
</dbReference>
<gene>
    <name evidence="12" type="ordered locus">ANT_26970</name>
</gene>
<accession>E8N0H4</accession>
<keyword evidence="13" id="KW-1185">Reference proteome</keyword>
<feature type="transmembrane region" description="Helical" evidence="10">
    <location>
        <begin position="168"/>
        <end position="186"/>
    </location>
</feature>
<evidence type="ECO:0000256" key="4">
    <source>
        <dbReference type="ARBA" id="ARBA00022692"/>
    </source>
</evidence>
<evidence type="ECO:0000256" key="7">
    <source>
        <dbReference type="ARBA" id="ARBA00023004"/>
    </source>
</evidence>
<keyword evidence="5 9" id="KW-0479">Metal-binding</keyword>
<proteinExistence type="predicted"/>
<dbReference type="Pfam" id="PF07635">
    <property type="entry name" value="PSCyt1"/>
    <property type="match status" value="1"/>
</dbReference>
<feature type="transmembrane region" description="Helical" evidence="10">
    <location>
        <begin position="59"/>
        <end position="84"/>
    </location>
</feature>
<dbReference type="InterPro" id="IPR009056">
    <property type="entry name" value="Cyt_c-like_dom"/>
</dbReference>
<comment type="subcellular location">
    <subcellularLocation>
        <location evidence="1">Cell membrane</location>
        <topology evidence="1">Multi-pass membrane protein</topology>
    </subcellularLocation>
</comment>
<keyword evidence="4 10" id="KW-0812">Transmembrane</keyword>
<dbReference type="InterPro" id="IPR051542">
    <property type="entry name" value="Hydrogenase_cytochrome"/>
</dbReference>
<dbReference type="GO" id="GO:0022904">
    <property type="term" value="P:respiratory electron transport chain"/>
    <property type="evidence" value="ECO:0007669"/>
    <property type="project" value="InterPro"/>
</dbReference>
<evidence type="ECO:0000313" key="13">
    <source>
        <dbReference type="Proteomes" id="UP000008922"/>
    </source>
</evidence>
<evidence type="ECO:0000256" key="8">
    <source>
        <dbReference type="ARBA" id="ARBA00023136"/>
    </source>
</evidence>
<name>E8N0H4_ANATU</name>